<name>A0ABM8QZN3_9BACT</name>
<protein>
    <submittedName>
        <fullName evidence="2">Ribulose 1,5-bisphosphate carboxylase large subunit</fullName>
    </submittedName>
</protein>
<evidence type="ECO:0000259" key="1">
    <source>
        <dbReference type="Pfam" id="PF00016"/>
    </source>
</evidence>
<evidence type="ECO:0000313" key="2">
    <source>
        <dbReference type="EMBL" id="CAE6725199.1"/>
    </source>
</evidence>
<dbReference type="InterPro" id="IPR033966">
    <property type="entry name" value="RuBisCO"/>
</dbReference>
<dbReference type="RefSeq" id="WP_213041449.1">
    <property type="nucleotide sequence ID" value="NZ_CAJNBJ010000002.1"/>
</dbReference>
<keyword evidence="3" id="KW-1185">Reference proteome</keyword>
<dbReference type="Proteomes" id="UP000675880">
    <property type="component" value="Unassembled WGS sequence"/>
</dbReference>
<dbReference type="Pfam" id="PF00016">
    <property type="entry name" value="RuBisCO_large"/>
    <property type="match status" value="1"/>
</dbReference>
<dbReference type="InterPro" id="IPR036422">
    <property type="entry name" value="RuBisCO_lsu_N_sf"/>
</dbReference>
<accession>A0ABM8QZN3</accession>
<proteinExistence type="predicted"/>
<sequence>MTADQLRFSGQRFTVEYHLQGSAADARRRADLLCIDQTVEAADHVIPPGPIRNELLGRVEQFEGLDDEVHAASLTFPIELLDGTMSTLLHMSFGMASLQGGVRLVNLILPDVALTRMAGPRLGIAGLRAQLEVPARPLVCAVLKPLGLSPDALATLAYEFALGGVDLIKDDQSLGDHPFCPFEERVSRCAEAITSASKETGRTCLYAPHVFGPWPKLLERATLAKSAGAGALLICPGLTGYDAVATLSRLSAPCLPLILHPDFLGSHYVSPDSGIAPAVLFGLLPRFAGADVSIYPTYGLTYPITHTDCRGIAQACRTRLGMLSSTFPTAAGRMNASRIDEMMALYGSDVVFILGSDIRREPTQIRDACRTFRRLIETAHP</sequence>
<dbReference type="SUPFAM" id="SSF51649">
    <property type="entry name" value="RuBisCo, C-terminal domain"/>
    <property type="match status" value="1"/>
</dbReference>
<comment type="caution">
    <text evidence="2">The sequence shown here is derived from an EMBL/GenBank/DDBJ whole genome shotgun (WGS) entry which is preliminary data.</text>
</comment>
<feature type="domain" description="Ribulose bisphosphate carboxylase large subunit C-terminal" evidence="1">
    <location>
        <begin position="123"/>
        <end position="355"/>
    </location>
</feature>
<dbReference type="EMBL" id="CAJNBJ010000002">
    <property type="protein sequence ID" value="CAE6725199.1"/>
    <property type="molecule type" value="Genomic_DNA"/>
</dbReference>
<dbReference type="SUPFAM" id="SSF54966">
    <property type="entry name" value="RuBisCO, large subunit, small (N-terminal) domain"/>
    <property type="match status" value="1"/>
</dbReference>
<evidence type="ECO:0000313" key="3">
    <source>
        <dbReference type="Proteomes" id="UP000675880"/>
    </source>
</evidence>
<dbReference type="PANTHER" id="PTHR42704">
    <property type="entry name" value="RIBULOSE BISPHOSPHATE CARBOXYLASE"/>
    <property type="match status" value="1"/>
</dbReference>
<dbReference type="InterPro" id="IPR000685">
    <property type="entry name" value="RuBisCO_lsu_C"/>
</dbReference>
<reference evidence="2 3" key="1">
    <citation type="submission" date="2021-02" db="EMBL/GenBank/DDBJ databases">
        <authorList>
            <person name="Han P."/>
        </authorList>
    </citation>
    <scope>NUCLEOTIDE SEQUENCE [LARGE SCALE GENOMIC DNA]</scope>
    <source>
        <strain evidence="2">Candidatus Nitrospira sp. ZN2</strain>
    </source>
</reference>
<gene>
    <name evidence="2" type="ORF">NSPZN2_100065</name>
</gene>
<dbReference type="PANTHER" id="PTHR42704:SF17">
    <property type="entry name" value="RIBULOSE BISPHOSPHATE CARBOXYLASE LARGE CHAIN"/>
    <property type="match status" value="1"/>
</dbReference>
<dbReference type="Gene3D" id="3.30.70.150">
    <property type="entry name" value="RuBisCO large subunit, N-terminal domain"/>
    <property type="match status" value="1"/>
</dbReference>
<dbReference type="InterPro" id="IPR036376">
    <property type="entry name" value="RuBisCO_lsu_C_sf"/>
</dbReference>
<dbReference type="Gene3D" id="3.20.20.110">
    <property type="entry name" value="Ribulose bisphosphate carboxylase, large subunit, C-terminal domain"/>
    <property type="match status" value="1"/>
</dbReference>
<organism evidence="2 3">
    <name type="scientific">Nitrospira defluvii</name>
    <dbReference type="NCBI Taxonomy" id="330214"/>
    <lineage>
        <taxon>Bacteria</taxon>
        <taxon>Pseudomonadati</taxon>
        <taxon>Nitrospirota</taxon>
        <taxon>Nitrospiria</taxon>
        <taxon>Nitrospirales</taxon>
        <taxon>Nitrospiraceae</taxon>
        <taxon>Nitrospira</taxon>
    </lineage>
</organism>